<dbReference type="Gene3D" id="3.10.100.10">
    <property type="entry name" value="Mannose-Binding Protein A, subunit A"/>
    <property type="match status" value="1"/>
</dbReference>
<feature type="compositionally biased region" description="Low complexity" evidence="1">
    <location>
        <begin position="393"/>
        <end position="403"/>
    </location>
</feature>
<dbReference type="AlphaFoldDB" id="A0AAV2R7A4"/>
<accession>A0AAV2R7A4</accession>
<evidence type="ECO:0000313" key="3">
    <source>
        <dbReference type="Proteomes" id="UP001497623"/>
    </source>
</evidence>
<proteinExistence type="predicted"/>
<evidence type="ECO:0008006" key="4">
    <source>
        <dbReference type="Google" id="ProtNLM"/>
    </source>
</evidence>
<organism evidence="2 3">
    <name type="scientific">Meganyctiphanes norvegica</name>
    <name type="common">Northern krill</name>
    <name type="synonym">Thysanopoda norvegica</name>
    <dbReference type="NCBI Taxonomy" id="48144"/>
    <lineage>
        <taxon>Eukaryota</taxon>
        <taxon>Metazoa</taxon>
        <taxon>Ecdysozoa</taxon>
        <taxon>Arthropoda</taxon>
        <taxon>Crustacea</taxon>
        <taxon>Multicrustacea</taxon>
        <taxon>Malacostraca</taxon>
        <taxon>Eumalacostraca</taxon>
        <taxon>Eucarida</taxon>
        <taxon>Euphausiacea</taxon>
        <taxon>Euphausiidae</taxon>
        <taxon>Meganyctiphanes</taxon>
    </lineage>
</organism>
<protein>
    <recommendedName>
        <fullName evidence="4">C-type lectin domain-containing protein</fullName>
    </recommendedName>
</protein>
<reference evidence="2 3" key="1">
    <citation type="submission" date="2024-05" db="EMBL/GenBank/DDBJ databases">
        <authorList>
            <person name="Wallberg A."/>
        </authorList>
    </citation>
    <scope>NUCLEOTIDE SEQUENCE [LARGE SCALE GENOMIC DNA]</scope>
</reference>
<comment type="caution">
    <text evidence="2">The sequence shown here is derived from an EMBL/GenBank/DDBJ whole genome shotgun (WGS) entry which is preliminary data.</text>
</comment>
<dbReference type="InterPro" id="IPR016186">
    <property type="entry name" value="C-type_lectin-like/link_sf"/>
</dbReference>
<name>A0AAV2R7A4_MEGNR</name>
<dbReference type="EMBL" id="CAXKWB010017655">
    <property type="protein sequence ID" value="CAL4119518.1"/>
    <property type="molecule type" value="Genomic_DNA"/>
</dbReference>
<sequence length="629" mass="70763">IPSKALISDKSHKSLVLSIERGDILKFNFKDFSEGIMSPGAKEISTNNAVIYELPVKSSIVLLPIKFKLNIQRRNLTTTMELPHNKEIQKLEVDSTSLSTYNPPVLDTKTTLSAGTKIESFTSQIRKTTTTAPEKTTLITKKATDLAGDQVNEIQQEGKNQSHMNYITYLPATTVIPRRAHTSYFVLEIKESKHPTSQNRPMRKVSLNDFQMNNFDGNEASKQITIFLSYKNIYFEIIEGSNTVTFSKNTHITKTNEGSVKPILSPKDNVSLKVLGSISLKLPITGNENSIWASLTIPSKALISEKSHKSIVLSMKRGEMLKFHFNDFSEGILPPGSNKIYSDESVIYVLPNKSKIIFLPIKFKLNTNVEYLKIPMEQTQIKTKPKLSDDSTSKSLTTLNSPSTPDLLQKDLYLNNTNSGVYEEQSHLIEIRKKHPLISPDSLGKTEKESHRKYEKIKSKEISTTHEDTLESKDGTPCGPGKEFKYLDGYCLRIPPVFGEERLKLNWMEAVKYCFVNKAFPFTPNTGNKYQTLLKAKAILDSAAEKSSPNGRYDGRMWIPAKYSTLNQVLKWYDGEDVTGSGLELHINNSHAVHQQPLACVLISKDEENKAIIEDCSDNHVAQMVCQFV</sequence>
<gene>
    <name evidence="2" type="ORF">MNOR_LOCUS21695</name>
</gene>
<keyword evidence="3" id="KW-1185">Reference proteome</keyword>
<feature type="non-terminal residue" evidence="2">
    <location>
        <position position="1"/>
    </location>
</feature>
<dbReference type="SUPFAM" id="SSF56436">
    <property type="entry name" value="C-type lectin-like"/>
    <property type="match status" value="1"/>
</dbReference>
<feature type="region of interest" description="Disordered" evidence="1">
    <location>
        <begin position="382"/>
        <end position="403"/>
    </location>
</feature>
<feature type="non-terminal residue" evidence="2">
    <location>
        <position position="629"/>
    </location>
</feature>
<evidence type="ECO:0000256" key="1">
    <source>
        <dbReference type="SAM" id="MobiDB-lite"/>
    </source>
</evidence>
<evidence type="ECO:0000313" key="2">
    <source>
        <dbReference type="EMBL" id="CAL4119518.1"/>
    </source>
</evidence>
<dbReference type="Proteomes" id="UP001497623">
    <property type="component" value="Unassembled WGS sequence"/>
</dbReference>
<dbReference type="InterPro" id="IPR016187">
    <property type="entry name" value="CTDL_fold"/>
</dbReference>